<name>W2PTF8_PHYN3</name>
<dbReference type="GeneID" id="20192253"/>
<dbReference type="Proteomes" id="UP000018817">
    <property type="component" value="Unassembled WGS sequence"/>
</dbReference>
<accession>W2PTF8</accession>
<evidence type="ECO:0000259" key="3">
    <source>
        <dbReference type="Pfam" id="PF03221"/>
    </source>
</evidence>
<dbReference type="VEuPathDB" id="FungiDB:PPTG_23654"/>
<feature type="domain" description="HTH CENPB-type" evidence="3">
    <location>
        <begin position="168"/>
        <end position="220"/>
    </location>
</feature>
<dbReference type="Pfam" id="PF03221">
    <property type="entry name" value="HTH_Tnp_Tc5"/>
    <property type="match status" value="1"/>
</dbReference>
<dbReference type="AlphaFoldDB" id="W2PTF8"/>
<dbReference type="GO" id="GO:0003677">
    <property type="term" value="F:DNA binding"/>
    <property type="evidence" value="ECO:0007669"/>
    <property type="project" value="UniProtKB-KW"/>
</dbReference>
<sequence>MAPVRFGDLKEYVVQSCDQQRGLAAHMRQADDNLGRTLFKRNDRQFLNKVIHDASMDHRPEYDKRLKQLAKLIGVIDADATHHDVGTDHRFKRHEQENRKLKRQLEFALTELKNYQDNFTKLKRALEDVDSEFDCRDSQRKILQNNSTKFQRALEEVRFEFECKDFQRKEKVTREWIAAQARELFHSSRTEEEAEEHPIRFTASDPWVSSFMQRNGFSLRRRTNLTTLTDEELVRRAVSFMGFLETHKGEMNRDRTVLMDEKAIYFEDPRDRTVDVVGRRHVVIHSTGFASMRITAAFAVTASGKKLPPCLIWKRKTRGPIERLGGCYVSDGVIQQ</sequence>
<reference evidence="4 5" key="2">
    <citation type="submission" date="2013-11" db="EMBL/GenBank/DDBJ databases">
        <title>The Genome Sequence of Phytophthora parasitica INRA-310.</title>
        <authorList>
            <consortium name="The Broad Institute Genomics Platform"/>
            <person name="Russ C."/>
            <person name="Tyler B."/>
            <person name="Panabieres F."/>
            <person name="Shan W."/>
            <person name="Tripathy S."/>
            <person name="Grunwald N."/>
            <person name="Machado M."/>
            <person name="Johnson C.S."/>
            <person name="Arredondo F."/>
            <person name="Hong C."/>
            <person name="Coffey M."/>
            <person name="Young S.K."/>
            <person name="Zeng Q."/>
            <person name="Gargeya S."/>
            <person name="Fitzgerald M."/>
            <person name="Abouelleil A."/>
            <person name="Alvarado L."/>
            <person name="Chapman S.B."/>
            <person name="Gainer-Dewar J."/>
            <person name="Goldberg J."/>
            <person name="Griggs A."/>
            <person name="Gujja S."/>
            <person name="Hansen M."/>
            <person name="Howarth C."/>
            <person name="Imamovic A."/>
            <person name="Ireland A."/>
            <person name="Larimer J."/>
            <person name="McCowan C."/>
            <person name="Murphy C."/>
            <person name="Pearson M."/>
            <person name="Poon T.W."/>
            <person name="Priest M."/>
            <person name="Roberts A."/>
            <person name="Saif S."/>
            <person name="Shea T."/>
            <person name="Sykes S."/>
            <person name="Wortman J."/>
            <person name="Nusbaum C."/>
            <person name="Birren B."/>
        </authorList>
    </citation>
    <scope>NUCLEOTIDE SEQUENCE [LARGE SCALE GENOMIC DNA]</scope>
    <source>
        <strain evidence="4 5">INRA-310</strain>
    </source>
</reference>
<evidence type="ECO:0000256" key="1">
    <source>
        <dbReference type="ARBA" id="ARBA00023125"/>
    </source>
</evidence>
<dbReference type="RefSeq" id="XP_008910538.1">
    <property type="nucleotide sequence ID" value="XM_008912290.1"/>
</dbReference>
<proteinExistence type="predicted"/>
<dbReference type="InterPro" id="IPR006600">
    <property type="entry name" value="HTH_CenpB_DNA-bd_dom"/>
</dbReference>
<evidence type="ECO:0000313" key="4">
    <source>
        <dbReference type="EMBL" id="ETN04237.1"/>
    </source>
</evidence>
<evidence type="ECO:0000256" key="2">
    <source>
        <dbReference type="SAM" id="Coils"/>
    </source>
</evidence>
<keyword evidence="1" id="KW-0238">DNA-binding</keyword>
<dbReference type="Gene3D" id="1.10.10.60">
    <property type="entry name" value="Homeodomain-like"/>
    <property type="match status" value="1"/>
</dbReference>
<dbReference type="STRING" id="761204.W2PTF8"/>
<evidence type="ECO:0000313" key="5">
    <source>
        <dbReference type="Proteomes" id="UP000018817"/>
    </source>
</evidence>
<dbReference type="EMBL" id="KI669605">
    <property type="protein sequence ID" value="ETN04237.1"/>
    <property type="molecule type" value="Genomic_DNA"/>
</dbReference>
<reference evidence="5" key="1">
    <citation type="submission" date="2011-12" db="EMBL/GenBank/DDBJ databases">
        <authorList>
            <consortium name="The Broad Institute Genome Sequencing Platform"/>
            <person name="Russ C."/>
            <person name="Tyler B."/>
            <person name="Panabieres F."/>
            <person name="Shan W."/>
            <person name="Tripathy S."/>
            <person name="Grunwald N."/>
            <person name="Machado M."/>
            <person name="Young S.K."/>
            <person name="Zeng Q."/>
            <person name="Gargeya S."/>
            <person name="Fitzgerald M."/>
            <person name="Haas B."/>
            <person name="Abouelleil A."/>
            <person name="Alvarado L."/>
            <person name="Arachchi H.M."/>
            <person name="Berlin A."/>
            <person name="Chapman S.B."/>
            <person name="Gearin G."/>
            <person name="Goldberg J."/>
            <person name="Griggs A."/>
            <person name="Gujja S."/>
            <person name="Hansen M."/>
            <person name="Heiman D."/>
            <person name="Howarth C."/>
            <person name="Larimer J."/>
            <person name="Lui A."/>
            <person name="MacDonald P.J.P."/>
            <person name="McCowen C."/>
            <person name="Montmayeur A."/>
            <person name="Murphy C."/>
            <person name="Neiman D."/>
            <person name="Pearson M."/>
            <person name="Priest M."/>
            <person name="Roberts A."/>
            <person name="Saif S."/>
            <person name="Shea T."/>
            <person name="Sisk P."/>
            <person name="Stolte C."/>
            <person name="Sykes S."/>
            <person name="Wortman J."/>
            <person name="Nusbaum C."/>
            <person name="Birren B."/>
        </authorList>
    </citation>
    <scope>NUCLEOTIDE SEQUENCE [LARGE SCALE GENOMIC DNA]</scope>
    <source>
        <strain evidence="5">INRA-310</strain>
    </source>
</reference>
<protein>
    <recommendedName>
        <fullName evidence="3">HTH CENPB-type domain-containing protein</fullName>
    </recommendedName>
</protein>
<gene>
    <name evidence="4" type="ORF">PPTG_23654</name>
</gene>
<feature type="coiled-coil region" evidence="2">
    <location>
        <begin position="91"/>
        <end position="132"/>
    </location>
</feature>
<organism evidence="4 5">
    <name type="scientific">Phytophthora nicotianae (strain INRA-310)</name>
    <name type="common">Phytophthora parasitica</name>
    <dbReference type="NCBI Taxonomy" id="761204"/>
    <lineage>
        <taxon>Eukaryota</taxon>
        <taxon>Sar</taxon>
        <taxon>Stramenopiles</taxon>
        <taxon>Oomycota</taxon>
        <taxon>Peronosporomycetes</taxon>
        <taxon>Peronosporales</taxon>
        <taxon>Peronosporaceae</taxon>
        <taxon>Phytophthora</taxon>
    </lineage>
</organism>
<keyword evidence="2" id="KW-0175">Coiled coil</keyword>